<comment type="caution">
    <text evidence="2">The sequence shown here is derived from an EMBL/GenBank/DDBJ whole genome shotgun (WGS) entry which is preliminary data.</text>
</comment>
<evidence type="ECO:0000313" key="2">
    <source>
        <dbReference type="EMBL" id="EJK56157.1"/>
    </source>
</evidence>
<organism evidence="2 3">
    <name type="scientific">Thalassiosira oceanica</name>
    <name type="common">Marine diatom</name>
    <dbReference type="NCBI Taxonomy" id="159749"/>
    <lineage>
        <taxon>Eukaryota</taxon>
        <taxon>Sar</taxon>
        <taxon>Stramenopiles</taxon>
        <taxon>Ochrophyta</taxon>
        <taxon>Bacillariophyta</taxon>
        <taxon>Coscinodiscophyceae</taxon>
        <taxon>Thalassiosirophycidae</taxon>
        <taxon>Thalassiosirales</taxon>
        <taxon>Thalassiosiraceae</taxon>
        <taxon>Thalassiosira</taxon>
    </lineage>
</organism>
<proteinExistence type="predicted"/>
<keyword evidence="3" id="KW-1185">Reference proteome</keyword>
<protein>
    <submittedName>
        <fullName evidence="2">Uncharacterized protein</fullName>
    </submittedName>
</protein>
<reference evidence="2 3" key="1">
    <citation type="journal article" date="2012" name="Genome Biol.">
        <title>Genome and low-iron response of an oceanic diatom adapted to chronic iron limitation.</title>
        <authorList>
            <person name="Lommer M."/>
            <person name="Specht M."/>
            <person name="Roy A.S."/>
            <person name="Kraemer L."/>
            <person name="Andreson R."/>
            <person name="Gutowska M.A."/>
            <person name="Wolf J."/>
            <person name="Bergner S.V."/>
            <person name="Schilhabel M.B."/>
            <person name="Klostermeier U.C."/>
            <person name="Beiko R.G."/>
            <person name="Rosenstiel P."/>
            <person name="Hippler M."/>
            <person name="Laroche J."/>
        </authorList>
    </citation>
    <scope>NUCLEOTIDE SEQUENCE [LARGE SCALE GENOMIC DNA]</scope>
    <source>
        <strain evidence="2 3">CCMP1005</strain>
    </source>
</reference>
<dbReference type="Proteomes" id="UP000266841">
    <property type="component" value="Unassembled WGS sequence"/>
</dbReference>
<dbReference type="AlphaFoldDB" id="K0SBT0"/>
<accession>K0SBT0</accession>
<dbReference type="EMBL" id="AGNL01032282">
    <property type="protein sequence ID" value="EJK56157.1"/>
    <property type="molecule type" value="Genomic_DNA"/>
</dbReference>
<feature type="region of interest" description="Disordered" evidence="1">
    <location>
        <begin position="206"/>
        <end position="225"/>
    </location>
</feature>
<evidence type="ECO:0000313" key="3">
    <source>
        <dbReference type="Proteomes" id="UP000266841"/>
    </source>
</evidence>
<evidence type="ECO:0000256" key="1">
    <source>
        <dbReference type="SAM" id="MobiDB-lite"/>
    </source>
</evidence>
<name>K0SBT0_THAOC</name>
<feature type="compositionally biased region" description="Polar residues" evidence="1">
    <location>
        <begin position="212"/>
        <end position="225"/>
    </location>
</feature>
<sequence>MKSPPPQVLGAADKVVVESSRHTCRWRELPEYKNESRAQRAPIDGWTESFQFLEDEADATRSLSARTPPTGVDVDKEASAAIPLTPQHSDGGQHPTSMHVTLSLLCRFTSTSFNGPTVFYAARSPSFRLGPPCYPACPISRSRQVSALVCAPARAAQTQNTYLRLHSSFSSAPPPPCMRPPRPHRLGIGLVPGLAIGGVVLDAKPRDDIHGQKQNNATPTPTQLA</sequence>
<gene>
    <name evidence="2" type="ORF">THAOC_24012</name>
</gene>